<dbReference type="Proteomes" id="UP000183317">
    <property type="component" value="Unassembled WGS sequence"/>
</dbReference>
<sequence>MSRTSPERDLHNMRVSQIAELPFHIPENGANKHRIKVLGPSFLMGLAAGALAYFASGSPVLAFAAGSVTIPATVFLVEHFHLE</sequence>
<keyword evidence="1" id="KW-0812">Transmembrane</keyword>
<evidence type="ECO:0000256" key="1">
    <source>
        <dbReference type="SAM" id="Phobius"/>
    </source>
</evidence>
<evidence type="ECO:0000313" key="3">
    <source>
        <dbReference type="Proteomes" id="UP000183317"/>
    </source>
</evidence>
<comment type="caution">
    <text evidence="2">The sequence shown here is derived from an EMBL/GenBank/DDBJ whole genome shotgun (WGS) entry which is preliminary data.</text>
</comment>
<dbReference type="EMBL" id="MFDU01000003">
    <property type="protein sequence ID" value="OGE64664.1"/>
    <property type="molecule type" value="Genomic_DNA"/>
</dbReference>
<accession>A0A1F5MH18</accession>
<keyword evidence="1" id="KW-0472">Membrane</keyword>
<evidence type="ECO:0000313" key="2">
    <source>
        <dbReference type="EMBL" id="OGE64664.1"/>
    </source>
</evidence>
<organism evidence="2 3">
    <name type="scientific">Candidatus Daviesbacteria bacterium RIFCSPLOWO2_02_FULL_36_8</name>
    <dbReference type="NCBI Taxonomy" id="1797793"/>
    <lineage>
        <taxon>Bacteria</taxon>
        <taxon>Candidatus Daviesiibacteriota</taxon>
    </lineage>
</organism>
<feature type="transmembrane region" description="Helical" evidence="1">
    <location>
        <begin position="60"/>
        <end position="77"/>
    </location>
</feature>
<keyword evidence="1" id="KW-1133">Transmembrane helix</keyword>
<name>A0A1F5MH18_9BACT</name>
<proteinExistence type="predicted"/>
<feature type="transmembrane region" description="Helical" evidence="1">
    <location>
        <begin position="37"/>
        <end position="54"/>
    </location>
</feature>
<dbReference type="AlphaFoldDB" id="A0A1F5MH18"/>
<reference evidence="2 3" key="1">
    <citation type="journal article" date="2016" name="Nat. Commun.">
        <title>Thousands of microbial genomes shed light on interconnected biogeochemical processes in an aquifer system.</title>
        <authorList>
            <person name="Anantharaman K."/>
            <person name="Brown C.T."/>
            <person name="Hug L.A."/>
            <person name="Sharon I."/>
            <person name="Castelle C.J."/>
            <person name="Probst A.J."/>
            <person name="Thomas B.C."/>
            <person name="Singh A."/>
            <person name="Wilkins M.J."/>
            <person name="Karaoz U."/>
            <person name="Brodie E.L."/>
            <person name="Williams K.H."/>
            <person name="Hubbard S.S."/>
            <person name="Banfield J.F."/>
        </authorList>
    </citation>
    <scope>NUCLEOTIDE SEQUENCE [LARGE SCALE GENOMIC DNA]</scope>
</reference>
<protein>
    <submittedName>
        <fullName evidence="2">Uncharacterized protein</fullName>
    </submittedName>
</protein>
<gene>
    <name evidence="2" type="ORF">A3J13_02215</name>
</gene>